<organism evidence="3 4">
    <name type="scientific">Streptosporangium pseudovulgare</name>
    <dbReference type="NCBI Taxonomy" id="35765"/>
    <lineage>
        <taxon>Bacteria</taxon>
        <taxon>Bacillati</taxon>
        <taxon>Actinomycetota</taxon>
        <taxon>Actinomycetes</taxon>
        <taxon>Streptosporangiales</taxon>
        <taxon>Streptosporangiaceae</taxon>
        <taxon>Streptosporangium</taxon>
    </lineage>
</organism>
<dbReference type="Proteomes" id="UP000611554">
    <property type="component" value="Unassembled WGS sequence"/>
</dbReference>
<name>A0ABQ2QKM6_9ACTN</name>
<feature type="domain" description="DSBA-like thioredoxin" evidence="2">
    <location>
        <begin position="2"/>
        <end position="51"/>
    </location>
</feature>
<proteinExistence type="predicted"/>
<dbReference type="InterPro" id="IPR036249">
    <property type="entry name" value="Thioredoxin-like_sf"/>
</dbReference>
<dbReference type="Pfam" id="PF01323">
    <property type="entry name" value="DSBA"/>
    <property type="match status" value="1"/>
</dbReference>
<protein>
    <recommendedName>
        <fullName evidence="2">DSBA-like thioredoxin domain-containing protein</fullName>
    </recommendedName>
</protein>
<keyword evidence="4" id="KW-1185">Reference proteome</keyword>
<dbReference type="InterPro" id="IPR001853">
    <property type="entry name" value="DSBA-like_thioredoxin_dom"/>
</dbReference>
<feature type="region of interest" description="Disordered" evidence="1">
    <location>
        <begin position="41"/>
        <end position="60"/>
    </location>
</feature>
<evidence type="ECO:0000313" key="4">
    <source>
        <dbReference type="Proteomes" id="UP000611554"/>
    </source>
</evidence>
<gene>
    <name evidence="3" type="ORF">GCM10010140_14440</name>
</gene>
<accession>A0ABQ2QKM6</accession>
<reference evidence="4" key="1">
    <citation type="journal article" date="2019" name="Int. J. Syst. Evol. Microbiol.">
        <title>The Global Catalogue of Microorganisms (GCM) 10K type strain sequencing project: providing services to taxonomists for standard genome sequencing and annotation.</title>
        <authorList>
            <consortium name="The Broad Institute Genomics Platform"/>
            <consortium name="The Broad Institute Genome Sequencing Center for Infectious Disease"/>
            <person name="Wu L."/>
            <person name="Ma J."/>
        </authorList>
    </citation>
    <scope>NUCLEOTIDE SEQUENCE [LARGE SCALE GENOMIC DNA]</scope>
    <source>
        <strain evidence="4">JCM 3115</strain>
    </source>
</reference>
<evidence type="ECO:0000313" key="3">
    <source>
        <dbReference type="EMBL" id="GGP86121.1"/>
    </source>
</evidence>
<comment type="caution">
    <text evidence="3">The sequence shown here is derived from an EMBL/GenBank/DDBJ whole genome shotgun (WGS) entry which is preliminary data.</text>
</comment>
<evidence type="ECO:0000259" key="2">
    <source>
        <dbReference type="Pfam" id="PF01323"/>
    </source>
</evidence>
<evidence type="ECO:0000256" key="1">
    <source>
        <dbReference type="SAM" id="MobiDB-lite"/>
    </source>
</evidence>
<dbReference type="EMBL" id="BMQJ01000002">
    <property type="protein sequence ID" value="GGP86121.1"/>
    <property type="molecule type" value="Genomic_DNA"/>
</dbReference>
<dbReference type="SUPFAM" id="SSF52833">
    <property type="entry name" value="Thioredoxin-like"/>
    <property type="match status" value="1"/>
</dbReference>
<sequence>MVRAVLDTGAYAADVRTDEERAARLGVRQVPTFVINGTPVVSGAPGPAGLQALPTSPAVR</sequence>
<dbReference type="Gene3D" id="3.40.30.10">
    <property type="entry name" value="Glutaredoxin"/>
    <property type="match status" value="1"/>
</dbReference>